<accession>J9FTE9</accession>
<proteinExistence type="predicted"/>
<organism evidence="2">
    <name type="scientific">gut metagenome</name>
    <dbReference type="NCBI Taxonomy" id="749906"/>
    <lineage>
        <taxon>unclassified sequences</taxon>
        <taxon>metagenomes</taxon>
        <taxon>organismal metagenomes</taxon>
    </lineage>
</organism>
<sequence>MADNYLEKQYEAYAARKAAWEKARKLGKLKKKKNLQQSLAKKPENETATGSPLEAGVAPCPSEPKGPSEA</sequence>
<name>J9FTE9_9ZZZZ</name>
<evidence type="ECO:0000256" key="1">
    <source>
        <dbReference type="SAM" id="MobiDB-lite"/>
    </source>
</evidence>
<feature type="region of interest" description="Disordered" evidence="1">
    <location>
        <begin position="31"/>
        <end position="70"/>
    </location>
</feature>
<gene>
    <name evidence="2" type="ORF">EVA_21256</name>
</gene>
<comment type="caution">
    <text evidence="2">The sequence shown here is derived from an EMBL/GenBank/DDBJ whole genome shotgun (WGS) entry which is preliminary data.</text>
</comment>
<evidence type="ECO:0000313" key="2">
    <source>
        <dbReference type="EMBL" id="EJW90634.1"/>
    </source>
</evidence>
<dbReference type="EMBL" id="AMCI01008714">
    <property type="protein sequence ID" value="EJW90634.1"/>
    <property type="molecule type" value="Genomic_DNA"/>
</dbReference>
<protein>
    <submittedName>
        <fullName evidence="2">Uncharacterized protein</fullName>
    </submittedName>
</protein>
<reference evidence="2" key="1">
    <citation type="journal article" date="2012" name="PLoS ONE">
        <title>Gene sets for utilization of primary and secondary nutrition supplies in the distal gut of endangered iberian lynx.</title>
        <authorList>
            <person name="Alcaide M."/>
            <person name="Messina E."/>
            <person name="Richter M."/>
            <person name="Bargiela R."/>
            <person name="Peplies J."/>
            <person name="Huws S.A."/>
            <person name="Newbold C.J."/>
            <person name="Golyshin P.N."/>
            <person name="Simon M.A."/>
            <person name="Lopez G."/>
            <person name="Yakimov M.M."/>
            <person name="Ferrer M."/>
        </authorList>
    </citation>
    <scope>NUCLEOTIDE SEQUENCE</scope>
</reference>
<dbReference type="AlphaFoldDB" id="J9FTE9"/>